<feature type="chain" id="PRO_5013182169" description="EF-hand domain-containing protein" evidence="1">
    <location>
        <begin position="27"/>
        <end position="99"/>
    </location>
</feature>
<feature type="domain" description="EF-hand" evidence="2">
    <location>
        <begin position="76"/>
        <end position="99"/>
    </location>
</feature>
<accession>A0A1T1ASF8</accession>
<dbReference type="EMBL" id="MTJN01000002">
    <property type="protein sequence ID" value="OOV06933.1"/>
    <property type="molecule type" value="Genomic_DNA"/>
</dbReference>
<dbReference type="SUPFAM" id="SSF47473">
    <property type="entry name" value="EF-hand"/>
    <property type="match status" value="1"/>
</dbReference>
<dbReference type="PROSITE" id="PS50222">
    <property type="entry name" value="EF_HAND_2"/>
    <property type="match status" value="1"/>
</dbReference>
<dbReference type="GO" id="GO:0005509">
    <property type="term" value="F:calcium ion binding"/>
    <property type="evidence" value="ECO:0007669"/>
    <property type="project" value="InterPro"/>
</dbReference>
<dbReference type="OrthoDB" id="8914005at2"/>
<evidence type="ECO:0000256" key="1">
    <source>
        <dbReference type="SAM" id="SignalP"/>
    </source>
</evidence>
<keyword evidence="1" id="KW-0732">Signal</keyword>
<dbReference type="InterPro" id="IPR002048">
    <property type="entry name" value="EF_hand_dom"/>
</dbReference>
<dbReference type="InterPro" id="IPR018247">
    <property type="entry name" value="EF_Hand_1_Ca_BS"/>
</dbReference>
<dbReference type="STRING" id="28066.RF819_09490"/>
<evidence type="ECO:0000313" key="3">
    <source>
        <dbReference type="EMBL" id="OOV06933.1"/>
    </source>
</evidence>
<dbReference type="PROSITE" id="PS00018">
    <property type="entry name" value="EF_HAND_1"/>
    <property type="match status" value="1"/>
</dbReference>
<comment type="caution">
    <text evidence="3">The sequence shown here is derived from an EMBL/GenBank/DDBJ whole genome shotgun (WGS) entry which is preliminary data.</text>
</comment>
<feature type="signal peptide" evidence="1">
    <location>
        <begin position="1"/>
        <end position="26"/>
    </location>
</feature>
<gene>
    <name evidence="3" type="ORF">RF819_09490</name>
</gene>
<dbReference type="InterPro" id="IPR011992">
    <property type="entry name" value="EF-hand-dom_pair"/>
</dbReference>
<sequence length="99" mass="10212">MTAKSHPLRSATVALALLSTTAALWAQPMDVATPATASPTAAAKGLLAAFDKADTNQDGQLTPVEAKVIPGLLANFDAVDSNQDGRVSRQELAQVTQPD</sequence>
<proteinExistence type="predicted"/>
<evidence type="ECO:0000259" key="2">
    <source>
        <dbReference type="PROSITE" id="PS50222"/>
    </source>
</evidence>
<dbReference type="RefSeq" id="WP_078364759.1">
    <property type="nucleotide sequence ID" value="NZ_MTJN01000002.1"/>
</dbReference>
<dbReference type="Pfam" id="PF13202">
    <property type="entry name" value="EF-hand_5"/>
    <property type="match status" value="2"/>
</dbReference>
<protein>
    <recommendedName>
        <fullName evidence="2">EF-hand domain-containing protein</fullName>
    </recommendedName>
</protein>
<dbReference type="AlphaFoldDB" id="A0A1T1ASF8"/>
<keyword evidence="4" id="KW-1185">Reference proteome</keyword>
<dbReference type="Proteomes" id="UP000190750">
    <property type="component" value="Unassembled WGS sequence"/>
</dbReference>
<evidence type="ECO:0000313" key="4">
    <source>
        <dbReference type="Proteomes" id="UP000190750"/>
    </source>
</evidence>
<organism evidence="3 4">
    <name type="scientific">Rhodoferax fermentans</name>
    <dbReference type="NCBI Taxonomy" id="28066"/>
    <lineage>
        <taxon>Bacteria</taxon>
        <taxon>Pseudomonadati</taxon>
        <taxon>Pseudomonadota</taxon>
        <taxon>Betaproteobacteria</taxon>
        <taxon>Burkholderiales</taxon>
        <taxon>Comamonadaceae</taxon>
        <taxon>Rhodoferax</taxon>
    </lineage>
</organism>
<dbReference type="Gene3D" id="1.10.238.10">
    <property type="entry name" value="EF-hand"/>
    <property type="match status" value="1"/>
</dbReference>
<reference evidence="3 4" key="1">
    <citation type="submission" date="2017-01" db="EMBL/GenBank/DDBJ databases">
        <title>Genome sequencing of Rhodoferax fermentans JCM 7819.</title>
        <authorList>
            <person name="Kim Y.J."/>
            <person name="Farh M.E.-A."/>
            <person name="Yang D.-C."/>
        </authorList>
    </citation>
    <scope>NUCLEOTIDE SEQUENCE [LARGE SCALE GENOMIC DNA]</scope>
    <source>
        <strain evidence="3 4">JCM 7819</strain>
    </source>
</reference>
<name>A0A1T1ASF8_RHOFE</name>